<reference evidence="4" key="2">
    <citation type="submission" date="2015-01" db="EMBL/GenBank/DDBJ databases">
        <title>Evolutionary Origins and Diversification of the Mycorrhizal Mutualists.</title>
        <authorList>
            <consortium name="DOE Joint Genome Institute"/>
            <consortium name="Mycorrhizal Genomics Consortium"/>
            <person name="Kohler A."/>
            <person name="Kuo A."/>
            <person name="Nagy L.G."/>
            <person name="Floudas D."/>
            <person name="Copeland A."/>
            <person name="Barry K.W."/>
            <person name="Cichocki N."/>
            <person name="Veneault-Fourrey C."/>
            <person name="LaButti K."/>
            <person name="Lindquist E.A."/>
            <person name="Lipzen A."/>
            <person name="Lundell T."/>
            <person name="Morin E."/>
            <person name="Murat C."/>
            <person name="Riley R."/>
            <person name="Ohm R."/>
            <person name="Sun H."/>
            <person name="Tunlid A."/>
            <person name="Henrissat B."/>
            <person name="Grigoriev I.V."/>
            <person name="Hibbett D.S."/>
            <person name="Martin F."/>
        </authorList>
    </citation>
    <scope>NUCLEOTIDE SEQUENCE [LARGE SCALE GENOMIC DNA]</scope>
    <source>
        <strain evidence="4">ATCC 200175</strain>
    </source>
</reference>
<feature type="chain" id="PRO_5002203969" description="Extracellular metalloproteinase" evidence="2">
    <location>
        <begin position="22"/>
        <end position="93"/>
    </location>
</feature>
<evidence type="ECO:0000313" key="3">
    <source>
        <dbReference type="EMBL" id="KIJ13377.1"/>
    </source>
</evidence>
<dbReference type="Proteomes" id="UP000053647">
    <property type="component" value="Unassembled WGS sequence"/>
</dbReference>
<feature type="region of interest" description="Disordered" evidence="1">
    <location>
        <begin position="61"/>
        <end position="93"/>
    </location>
</feature>
<dbReference type="EMBL" id="KN819352">
    <property type="protein sequence ID" value="KIJ13377.1"/>
    <property type="molecule type" value="Genomic_DNA"/>
</dbReference>
<gene>
    <name evidence="3" type="ORF">PAXINDRAFT_13718</name>
</gene>
<reference evidence="3 4" key="1">
    <citation type="submission" date="2014-06" db="EMBL/GenBank/DDBJ databases">
        <authorList>
            <consortium name="DOE Joint Genome Institute"/>
            <person name="Kuo A."/>
            <person name="Kohler A."/>
            <person name="Nagy L.G."/>
            <person name="Floudas D."/>
            <person name="Copeland A."/>
            <person name="Barry K.W."/>
            <person name="Cichocki N."/>
            <person name="Veneault-Fourrey C."/>
            <person name="LaButti K."/>
            <person name="Lindquist E.A."/>
            <person name="Lipzen A."/>
            <person name="Lundell T."/>
            <person name="Morin E."/>
            <person name="Murat C."/>
            <person name="Sun H."/>
            <person name="Tunlid A."/>
            <person name="Henrissat B."/>
            <person name="Grigoriev I.V."/>
            <person name="Hibbett D.S."/>
            <person name="Martin F."/>
            <person name="Nordberg H.P."/>
            <person name="Cantor M.N."/>
            <person name="Hua S.X."/>
        </authorList>
    </citation>
    <scope>NUCLEOTIDE SEQUENCE [LARGE SCALE GENOMIC DNA]</scope>
    <source>
        <strain evidence="3 4">ATCC 200175</strain>
    </source>
</reference>
<feature type="signal peptide" evidence="2">
    <location>
        <begin position="1"/>
        <end position="21"/>
    </location>
</feature>
<organism evidence="3 4">
    <name type="scientific">Paxillus involutus ATCC 200175</name>
    <dbReference type="NCBI Taxonomy" id="664439"/>
    <lineage>
        <taxon>Eukaryota</taxon>
        <taxon>Fungi</taxon>
        <taxon>Dikarya</taxon>
        <taxon>Basidiomycota</taxon>
        <taxon>Agaricomycotina</taxon>
        <taxon>Agaricomycetes</taxon>
        <taxon>Agaricomycetidae</taxon>
        <taxon>Boletales</taxon>
        <taxon>Paxilineae</taxon>
        <taxon>Paxillaceae</taxon>
        <taxon>Paxillus</taxon>
    </lineage>
</organism>
<evidence type="ECO:0008006" key="5">
    <source>
        <dbReference type="Google" id="ProtNLM"/>
    </source>
</evidence>
<keyword evidence="2" id="KW-0732">Signal</keyword>
<protein>
    <recommendedName>
        <fullName evidence="5">Extracellular metalloproteinase</fullName>
    </recommendedName>
</protein>
<proteinExistence type="predicted"/>
<dbReference type="HOGENOM" id="CLU_171511_0_0_1"/>
<evidence type="ECO:0000256" key="2">
    <source>
        <dbReference type="SAM" id="SignalP"/>
    </source>
</evidence>
<evidence type="ECO:0000256" key="1">
    <source>
        <dbReference type="SAM" id="MobiDB-lite"/>
    </source>
</evidence>
<sequence length="93" mass="9879">MFISAPAVFFSLLALISSVAGAVTSSGAARGTEECAVELPQGTGDASEFLKRGDDIVDVFSPSQVRREPTPSKVRAVNDEKLEKWGPSSTEYD</sequence>
<evidence type="ECO:0000313" key="4">
    <source>
        <dbReference type="Proteomes" id="UP000053647"/>
    </source>
</evidence>
<accession>A0A0C9U0V9</accession>
<name>A0A0C9U0V9_PAXIN</name>
<dbReference type="AlphaFoldDB" id="A0A0C9U0V9"/>
<keyword evidence="4" id="KW-1185">Reference proteome</keyword>
<feature type="compositionally biased region" description="Basic and acidic residues" evidence="1">
    <location>
        <begin position="65"/>
        <end position="84"/>
    </location>
</feature>